<dbReference type="Gene3D" id="3.40.50.720">
    <property type="entry name" value="NAD(P)-binding Rossmann-like Domain"/>
    <property type="match status" value="1"/>
</dbReference>
<name>A0A6A6RSR6_9PLEO</name>
<evidence type="ECO:0000313" key="2">
    <source>
        <dbReference type="Proteomes" id="UP000799753"/>
    </source>
</evidence>
<dbReference type="InterPro" id="IPR052184">
    <property type="entry name" value="SDR_enzymes"/>
</dbReference>
<dbReference type="InterPro" id="IPR002347">
    <property type="entry name" value="SDR_fam"/>
</dbReference>
<dbReference type="PANTHER" id="PTHR45458">
    <property type="entry name" value="SHORT-CHAIN DEHYDROGENASE/REDUCTASE SDR"/>
    <property type="match status" value="1"/>
</dbReference>
<accession>A0A6A6RSR6</accession>
<dbReference type="EMBL" id="MU006792">
    <property type="protein sequence ID" value="KAF2637691.1"/>
    <property type="molecule type" value="Genomic_DNA"/>
</dbReference>
<evidence type="ECO:0000313" key="1">
    <source>
        <dbReference type="EMBL" id="KAF2637691.1"/>
    </source>
</evidence>
<reference evidence="1" key="1">
    <citation type="journal article" date="2020" name="Stud. Mycol.">
        <title>101 Dothideomycetes genomes: a test case for predicting lifestyles and emergence of pathogens.</title>
        <authorList>
            <person name="Haridas S."/>
            <person name="Albert R."/>
            <person name="Binder M."/>
            <person name="Bloem J."/>
            <person name="Labutti K."/>
            <person name="Salamov A."/>
            <person name="Andreopoulos B."/>
            <person name="Baker S."/>
            <person name="Barry K."/>
            <person name="Bills G."/>
            <person name="Bluhm B."/>
            <person name="Cannon C."/>
            <person name="Castanera R."/>
            <person name="Culley D."/>
            <person name="Daum C."/>
            <person name="Ezra D."/>
            <person name="Gonzalez J."/>
            <person name="Henrissat B."/>
            <person name="Kuo A."/>
            <person name="Liang C."/>
            <person name="Lipzen A."/>
            <person name="Lutzoni F."/>
            <person name="Magnuson J."/>
            <person name="Mondo S."/>
            <person name="Nolan M."/>
            <person name="Ohm R."/>
            <person name="Pangilinan J."/>
            <person name="Park H.-J."/>
            <person name="Ramirez L."/>
            <person name="Alfaro M."/>
            <person name="Sun H."/>
            <person name="Tritt A."/>
            <person name="Yoshinaga Y."/>
            <person name="Zwiers L.-H."/>
            <person name="Turgeon B."/>
            <person name="Goodwin S."/>
            <person name="Spatafora J."/>
            <person name="Crous P."/>
            <person name="Grigoriev I."/>
        </authorList>
    </citation>
    <scope>NUCLEOTIDE SEQUENCE</scope>
    <source>
        <strain evidence="1">CBS 473.64</strain>
    </source>
</reference>
<dbReference type="SUPFAM" id="SSF51735">
    <property type="entry name" value="NAD(P)-binding Rossmann-fold domains"/>
    <property type="match status" value="1"/>
</dbReference>
<sequence length="262" mass="27554">MPSYVIVGASRGIGHGFLKNLSADPSNTVIGLARNPSAVEPIPNVTILKADLLDPASLNAAASRATTLTPDGAIDHLIVNGAYLGEASAFIAPSGFVGKEAFFLSELQTSMATNVAGVLYSINAFLPLVKKSRIKKVVVLSSGMADTECFQTAGLPHTVAYAISKAGVNVLVAKYAVEFKDEGIKFLALSPGVVGTSDFRQLSPEDQEGYAKMAAGFAKTYPDFKGPVAVEESVGRQLEVIHGLTLAQSGQFLSHRGNKEWL</sequence>
<proteinExistence type="predicted"/>
<keyword evidence="2" id="KW-1185">Reference proteome</keyword>
<organism evidence="1 2">
    <name type="scientific">Massarina eburnea CBS 473.64</name>
    <dbReference type="NCBI Taxonomy" id="1395130"/>
    <lineage>
        <taxon>Eukaryota</taxon>
        <taxon>Fungi</taxon>
        <taxon>Dikarya</taxon>
        <taxon>Ascomycota</taxon>
        <taxon>Pezizomycotina</taxon>
        <taxon>Dothideomycetes</taxon>
        <taxon>Pleosporomycetidae</taxon>
        <taxon>Pleosporales</taxon>
        <taxon>Massarineae</taxon>
        <taxon>Massarinaceae</taxon>
        <taxon>Massarina</taxon>
    </lineage>
</organism>
<dbReference type="Pfam" id="PF00106">
    <property type="entry name" value="adh_short"/>
    <property type="match status" value="1"/>
</dbReference>
<dbReference type="AlphaFoldDB" id="A0A6A6RSR6"/>
<dbReference type="OrthoDB" id="7289984at2759"/>
<protein>
    <submittedName>
        <fullName evidence="1">Putative short-chain dehydrogenase</fullName>
    </submittedName>
</protein>
<gene>
    <name evidence="1" type="ORF">P280DRAFT_94239</name>
</gene>
<dbReference type="PRINTS" id="PR00081">
    <property type="entry name" value="GDHRDH"/>
</dbReference>
<dbReference type="GO" id="GO:0016616">
    <property type="term" value="F:oxidoreductase activity, acting on the CH-OH group of donors, NAD or NADP as acceptor"/>
    <property type="evidence" value="ECO:0007669"/>
    <property type="project" value="TreeGrafter"/>
</dbReference>
<dbReference type="Proteomes" id="UP000799753">
    <property type="component" value="Unassembled WGS sequence"/>
</dbReference>
<dbReference type="PANTHER" id="PTHR45458:SF3">
    <property type="entry name" value="CHAIN DEHYDROGENASE (ATSC), PUTATIVE-RELATED"/>
    <property type="match status" value="1"/>
</dbReference>
<dbReference type="InterPro" id="IPR036291">
    <property type="entry name" value="NAD(P)-bd_dom_sf"/>
</dbReference>